<reference evidence="1" key="1">
    <citation type="submission" date="2020-10" db="EMBL/GenBank/DDBJ databases">
        <title>Sequencing the genomes of 1000 actinobacteria strains.</title>
        <authorList>
            <person name="Klenk H.-P."/>
        </authorList>
    </citation>
    <scope>NUCLEOTIDE SEQUENCE</scope>
    <source>
        <strain evidence="1">DSM 45354</strain>
    </source>
</reference>
<protein>
    <submittedName>
        <fullName evidence="1">NTP pyrophosphatase (Non-canonical NTP hydrolase)</fullName>
    </submittedName>
</protein>
<comment type="caution">
    <text evidence="1">The sequence shown here is derived from an EMBL/GenBank/DDBJ whole genome shotgun (WGS) entry which is preliminary data.</text>
</comment>
<sequence>MNIDQLTERAMRVHALYDELNHRVRGRTWNREEFMLGFVGDVGDLAKLVMAQEGAREMPGGREALGHELADCLWSVLVLARLYDVDLDAEFRRMVDELEVGISAQLDT</sequence>
<dbReference type="SUPFAM" id="SSF101386">
    <property type="entry name" value="all-alpha NTP pyrophosphatases"/>
    <property type="match status" value="1"/>
</dbReference>
<dbReference type="AlphaFoldDB" id="A0A927NBS4"/>
<gene>
    <name evidence="1" type="ORF">HEB94_008753</name>
</gene>
<proteinExistence type="predicted"/>
<name>A0A927NBS4_9ACTN</name>
<dbReference type="RefSeq" id="WP_192755044.1">
    <property type="nucleotide sequence ID" value="NZ_BAABJL010000176.1"/>
</dbReference>
<keyword evidence="1" id="KW-0378">Hydrolase</keyword>
<accession>A0A927NBS4</accession>
<dbReference type="CDD" id="cd11543">
    <property type="entry name" value="NTP-PPase_u6"/>
    <property type="match status" value="1"/>
</dbReference>
<dbReference type="EMBL" id="JADBEM010000001">
    <property type="protein sequence ID" value="MBE1611905.1"/>
    <property type="molecule type" value="Genomic_DNA"/>
</dbReference>
<dbReference type="GO" id="GO:0016787">
    <property type="term" value="F:hydrolase activity"/>
    <property type="evidence" value="ECO:0007669"/>
    <property type="project" value="UniProtKB-KW"/>
</dbReference>
<dbReference type="Gene3D" id="1.10.287.1080">
    <property type="entry name" value="MazG-like"/>
    <property type="match status" value="1"/>
</dbReference>
<organism evidence="1 2">
    <name type="scientific">Actinopolymorpha pittospori</name>
    <dbReference type="NCBI Taxonomy" id="648752"/>
    <lineage>
        <taxon>Bacteria</taxon>
        <taxon>Bacillati</taxon>
        <taxon>Actinomycetota</taxon>
        <taxon>Actinomycetes</taxon>
        <taxon>Propionibacteriales</taxon>
        <taxon>Actinopolymorphaceae</taxon>
        <taxon>Actinopolymorpha</taxon>
    </lineage>
</organism>
<keyword evidence="2" id="KW-1185">Reference proteome</keyword>
<evidence type="ECO:0000313" key="1">
    <source>
        <dbReference type="EMBL" id="MBE1611905.1"/>
    </source>
</evidence>
<evidence type="ECO:0000313" key="2">
    <source>
        <dbReference type="Proteomes" id="UP000638648"/>
    </source>
</evidence>
<dbReference type="Proteomes" id="UP000638648">
    <property type="component" value="Unassembled WGS sequence"/>
</dbReference>